<evidence type="ECO:0000313" key="3">
    <source>
        <dbReference type="Proteomes" id="UP001301731"/>
    </source>
</evidence>
<protein>
    <submittedName>
        <fullName evidence="2">GNAT family protein</fullName>
        <ecNumber evidence="2">2.-.-.-</ecNumber>
    </submittedName>
</protein>
<dbReference type="PANTHER" id="PTHR43610:SF1">
    <property type="entry name" value="N-ACETYLTRANSFERASE DOMAIN-CONTAINING PROTEIN"/>
    <property type="match status" value="1"/>
</dbReference>
<name>A0ABZ0LNR7_9ACTN</name>
<dbReference type="RefSeq" id="WP_318101961.1">
    <property type="nucleotide sequence ID" value="NZ_CP137573.1"/>
</dbReference>
<proteinExistence type="predicted"/>
<dbReference type="SUPFAM" id="SSF55729">
    <property type="entry name" value="Acyl-CoA N-acyltransferases (Nat)"/>
    <property type="match status" value="1"/>
</dbReference>
<evidence type="ECO:0000259" key="1">
    <source>
        <dbReference type="Pfam" id="PF13302"/>
    </source>
</evidence>
<dbReference type="EMBL" id="CP137573">
    <property type="protein sequence ID" value="WOX21138.1"/>
    <property type="molecule type" value="Genomic_DNA"/>
</dbReference>
<sequence>MTFRFEGPVLEGDRVRLEPLGAGHAEELAGAVEEDRGSYTYTWVPRAADVPAYVDTQVGRGAAGELVPYAQVDRATGLAVGVTSFCNPRYRAGTGALLAVELGYTWLGASAQGTGINAEAKYLLFRHAFERWSVGRVDLMTDARNARSRAAVEATGARLEGVLRNWALSWVEGEEGRLRDSAMYSVVAEEWPEVRGTLERRLARYRARA</sequence>
<evidence type="ECO:0000313" key="2">
    <source>
        <dbReference type="EMBL" id="WOX21138.1"/>
    </source>
</evidence>
<keyword evidence="3" id="KW-1185">Reference proteome</keyword>
<dbReference type="InterPro" id="IPR016181">
    <property type="entry name" value="Acyl_CoA_acyltransferase"/>
</dbReference>
<dbReference type="PANTHER" id="PTHR43610">
    <property type="entry name" value="BLL6696 PROTEIN"/>
    <property type="match status" value="1"/>
</dbReference>
<reference evidence="2 3" key="1">
    <citation type="submission" date="2023-10" db="EMBL/GenBank/DDBJ databases">
        <title>The genome sequence of Streptomyces sp. HUAS YS2.</title>
        <authorList>
            <person name="Mo P."/>
        </authorList>
    </citation>
    <scope>NUCLEOTIDE SEQUENCE [LARGE SCALE GENOMIC DNA]</scope>
    <source>
        <strain evidence="2 3">HUAS YS2</strain>
    </source>
</reference>
<dbReference type="GO" id="GO:0016740">
    <property type="term" value="F:transferase activity"/>
    <property type="evidence" value="ECO:0007669"/>
    <property type="project" value="UniProtKB-KW"/>
</dbReference>
<gene>
    <name evidence="2" type="ORF">R2D22_06945</name>
</gene>
<dbReference type="Gene3D" id="3.40.630.30">
    <property type="match status" value="1"/>
</dbReference>
<dbReference type="EC" id="2.-.-.-" evidence="2"/>
<keyword evidence="2" id="KW-0808">Transferase</keyword>
<feature type="domain" description="N-acetyltransferase" evidence="1">
    <location>
        <begin position="14"/>
        <end position="157"/>
    </location>
</feature>
<dbReference type="InterPro" id="IPR000182">
    <property type="entry name" value="GNAT_dom"/>
</dbReference>
<dbReference type="Pfam" id="PF13302">
    <property type="entry name" value="Acetyltransf_3"/>
    <property type="match status" value="1"/>
</dbReference>
<organism evidence="2 3">
    <name type="scientific">Streptomyces solicathayae</name>
    <dbReference type="NCBI Taxonomy" id="3081768"/>
    <lineage>
        <taxon>Bacteria</taxon>
        <taxon>Bacillati</taxon>
        <taxon>Actinomycetota</taxon>
        <taxon>Actinomycetes</taxon>
        <taxon>Kitasatosporales</taxon>
        <taxon>Streptomycetaceae</taxon>
        <taxon>Streptomyces</taxon>
    </lineage>
</organism>
<accession>A0ABZ0LNR7</accession>
<dbReference type="Proteomes" id="UP001301731">
    <property type="component" value="Chromosome"/>
</dbReference>